<dbReference type="InterPro" id="IPR027417">
    <property type="entry name" value="P-loop_NTPase"/>
</dbReference>
<protein>
    <recommendedName>
        <fullName evidence="4">Sulfotransferase family protein</fullName>
    </recommendedName>
</protein>
<sequence>MKRVVIILGMHRSGTSVLSASLECLGVEFGNRLIGPRDDNPKGFWEDREFVELNDRLYAVLGANSSSLGFDEEDLLRSTECIRLQEQIGQLLEERLSEYPVFGIKDPRMPRLMNVWWRVLESRGLDCSFVVPLRNPLSVAASLAERDGFAACKSLLLWYEHMFRVLMFVCTKHTVVVDYDHFLECPRTALMRIGERLGLDLDESSFTRFSSQVLDDGLRHSRFDELALQGHANTFHALSELYALLRELANDRLSLETEAFLRRRSEVEKAFVAIWPLLRHCGQQDLQLWELWQSNNAEREWFSEAQAGLMGRVEELEGSIMAKEMAWQEERNRLQDEYARLRRELQDQRCVARGMEQQLRVAMTGLETLHRSLQEQQMEIGSAREACAAARRRVDSLLASSSWRITAPLRGIRRLFGSERHEGRN</sequence>
<gene>
    <name evidence="2" type="ORF">JFY56_05055</name>
</gene>
<evidence type="ECO:0000313" key="3">
    <source>
        <dbReference type="Proteomes" id="UP000669060"/>
    </source>
</evidence>
<evidence type="ECO:0000313" key="2">
    <source>
        <dbReference type="EMBL" id="MBO3274580.1"/>
    </source>
</evidence>
<keyword evidence="1" id="KW-0175">Coiled coil</keyword>
<organism evidence="2 3">
    <name type="scientific">Pseudomonas schmalbachii</name>
    <dbReference type="NCBI Taxonomy" id="2816993"/>
    <lineage>
        <taxon>Bacteria</taxon>
        <taxon>Pseudomonadati</taxon>
        <taxon>Pseudomonadota</taxon>
        <taxon>Gammaproteobacteria</taxon>
        <taxon>Pseudomonadales</taxon>
        <taxon>Pseudomonadaceae</taxon>
        <taxon>Pseudomonas</taxon>
    </lineage>
</organism>
<keyword evidence="3" id="KW-1185">Reference proteome</keyword>
<reference evidence="2 3" key="1">
    <citation type="submission" date="2020-12" db="EMBL/GenBank/DDBJ databases">
        <title>Pseudomonas schmalbachii sp. nov. isolated from millipede gut.</title>
        <authorList>
            <person name="Shelomi M."/>
        </authorList>
    </citation>
    <scope>NUCLEOTIDE SEQUENCE [LARGE SCALE GENOMIC DNA]</scope>
    <source>
        <strain evidence="2 3">Milli4</strain>
    </source>
</reference>
<proteinExistence type="predicted"/>
<dbReference type="SUPFAM" id="SSF52540">
    <property type="entry name" value="P-loop containing nucleoside triphosphate hydrolases"/>
    <property type="match status" value="1"/>
</dbReference>
<dbReference type="RefSeq" id="WP_208312385.1">
    <property type="nucleotide sequence ID" value="NZ_JAELYA010000001.1"/>
</dbReference>
<dbReference type="PIRSF" id="PIRSF029407">
    <property type="entry name" value="UCP029407"/>
    <property type="match status" value="1"/>
</dbReference>
<dbReference type="EMBL" id="JAELYA010000001">
    <property type="protein sequence ID" value="MBO3274580.1"/>
    <property type="molecule type" value="Genomic_DNA"/>
</dbReference>
<dbReference type="Gene3D" id="3.40.50.300">
    <property type="entry name" value="P-loop containing nucleotide triphosphate hydrolases"/>
    <property type="match status" value="1"/>
</dbReference>
<accession>A0ABS3TLN7</accession>
<name>A0ABS3TLN7_9PSED</name>
<dbReference type="Proteomes" id="UP000669060">
    <property type="component" value="Unassembled WGS sequence"/>
</dbReference>
<dbReference type="InterPro" id="IPR014556">
    <property type="entry name" value="UCP029407"/>
</dbReference>
<evidence type="ECO:0008006" key="4">
    <source>
        <dbReference type="Google" id="ProtNLM"/>
    </source>
</evidence>
<evidence type="ECO:0000256" key="1">
    <source>
        <dbReference type="SAM" id="Coils"/>
    </source>
</evidence>
<comment type="caution">
    <text evidence="2">The sequence shown here is derived from an EMBL/GenBank/DDBJ whole genome shotgun (WGS) entry which is preliminary data.</text>
</comment>
<feature type="coiled-coil region" evidence="1">
    <location>
        <begin position="324"/>
        <end position="393"/>
    </location>
</feature>